<reference evidence="2" key="1">
    <citation type="journal article" date="2023" name="Mol. Biol. Evol.">
        <title>Third-Generation Sequencing Reveals the Adaptive Role of the Epigenome in Three Deep-Sea Polychaetes.</title>
        <authorList>
            <person name="Perez M."/>
            <person name="Aroh O."/>
            <person name="Sun Y."/>
            <person name="Lan Y."/>
            <person name="Juniper S.K."/>
            <person name="Young C.R."/>
            <person name="Angers B."/>
            <person name="Qian P.Y."/>
        </authorList>
    </citation>
    <scope>NUCLEOTIDE SEQUENCE</scope>
    <source>
        <strain evidence="2">R07B-5</strain>
    </source>
</reference>
<evidence type="ECO:0000313" key="3">
    <source>
        <dbReference type="Proteomes" id="UP001209878"/>
    </source>
</evidence>
<evidence type="ECO:0000313" key="2">
    <source>
        <dbReference type="EMBL" id="KAK2193053.1"/>
    </source>
</evidence>
<gene>
    <name evidence="2" type="ORF">NP493_18g11018</name>
</gene>
<dbReference type="EMBL" id="JAODUO010000018">
    <property type="protein sequence ID" value="KAK2193053.1"/>
    <property type="molecule type" value="Genomic_DNA"/>
</dbReference>
<sequence length="81" mass="9102">MVSIEQVGKVHPNGGEVHGVQHINAYNRPARDSDIDSDSEETENEADDATPPLQNELPWRRQQQEDDMATKGGWNTWCSVL</sequence>
<protein>
    <submittedName>
        <fullName evidence="2">Uncharacterized protein</fullName>
    </submittedName>
</protein>
<keyword evidence="3" id="KW-1185">Reference proteome</keyword>
<organism evidence="2 3">
    <name type="scientific">Ridgeia piscesae</name>
    <name type="common">Tubeworm</name>
    <dbReference type="NCBI Taxonomy" id="27915"/>
    <lineage>
        <taxon>Eukaryota</taxon>
        <taxon>Metazoa</taxon>
        <taxon>Spiralia</taxon>
        <taxon>Lophotrochozoa</taxon>
        <taxon>Annelida</taxon>
        <taxon>Polychaeta</taxon>
        <taxon>Sedentaria</taxon>
        <taxon>Canalipalpata</taxon>
        <taxon>Sabellida</taxon>
        <taxon>Siboglinidae</taxon>
        <taxon>Ridgeia</taxon>
    </lineage>
</organism>
<name>A0AAD9PE37_RIDPI</name>
<proteinExistence type="predicted"/>
<comment type="caution">
    <text evidence="2">The sequence shown here is derived from an EMBL/GenBank/DDBJ whole genome shotgun (WGS) entry which is preliminary data.</text>
</comment>
<evidence type="ECO:0000256" key="1">
    <source>
        <dbReference type="SAM" id="MobiDB-lite"/>
    </source>
</evidence>
<accession>A0AAD9PE37</accession>
<dbReference type="AlphaFoldDB" id="A0AAD9PE37"/>
<feature type="region of interest" description="Disordered" evidence="1">
    <location>
        <begin position="1"/>
        <end position="81"/>
    </location>
</feature>
<dbReference type="Proteomes" id="UP001209878">
    <property type="component" value="Unassembled WGS sequence"/>
</dbReference>
<feature type="compositionally biased region" description="Acidic residues" evidence="1">
    <location>
        <begin position="35"/>
        <end position="48"/>
    </location>
</feature>